<evidence type="ECO:0000256" key="4">
    <source>
        <dbReference type="ARBA" id="ARBA00022989"/>
    </source>
</evidence>
<keyword evidence="2" id="KW-1003">Cell membrane</keyword>
<feature type="transmembrane region" description="Helical" evidence="7">
    <location>
        <begin position="31"/>
        <end position="48"/>
    </location>
</feature>
<dbReference type="CDD" id="cd06581">
    <property type="entry name" value="TM_PBP1_LivM_like"/>
    <property type="match status" value="1"/>
</dbReference>
<feature type="transmembrane region" description="Helical" evidence="7">
    <location>
        <begin position="60"/>
        <end position="88"/>
    </location>
</feature>
<evidence type="ECO:0000313" key="9">
    <source>
        <dbReference type="Proteomes" id="UP000663792"/>
    </source>
</evidence>
<gene>
    <name evidence="8" type="ORF">JL106_05280</name>
</gene>
<keyword evidence="5 7" id="KW-0472">Membrane</keyword>
<evidence type="ECO:0000256" key="5">
    <source>
        <dbReference type="ARBA" id="ARBA00023136"/>
    </source>
</evidence>
<dbReference type="PANTHER" id="PTHR30482:SF20">
    <property type="entry name" value="HIGH-AFFINITY BRANCHED-CHAIN AMINO ACID TRANSPORT SYSTEM PERMEASE PROTEIN LIVM"/>
    <property type="match status" value="1"/>
</dbReference>
<sequence>MTAPTPVPTTAATAAAPRGATDGVPARHWRWTQPAVILLVGALVLLVLRPGPFDLRVFTLVAAYAVAAVGFNVLVGFSGVVSVGNALFLAAGGYAWARLAVPQGPVVALLSGIAVAVVLAVLAGMLLLRLRAYYFAVGTLALGTLGTIVARNWTGLTNGDAGITGVGFLQVFGLTGVTSIFAAAIVILALVCLLQETLRTSPIGLSMLVGRYDPPMAGALGVRVPAMRIVAFAFSAVTAALGGALIVQLAGGAFPDQFTTTASINLLIIPIIGGRGWRWAPLVGALIVIALPEYLRFLDDYRLVVYGALVTAVALFLPGGAQQAFRQSWSWLRSRARQVRR</sequence>
<dbReference type="Pfam" id="PF02653">
    <property type="entry name" value="BPD_transp_2"/>
    <property type="match status" value="1"/>
</dbReference>
<dbReference type="InterPro" id="IPR043428">
    <property type="entry name" value="LivM-like"/>
</dbReference>
<evidence type="ECO:0000256" key="3">
    <source>
        <dbReference type="ARBA" id="ARBA00022692"/>
    </source>
</evidence>
<feature type="region of interest" description="Disordered" evidence="6">
    <location>
        <begin position="1"/>
        <end position="20"/>
    </location>
</feature>
<dbReference type="PANTHER" id="PTHR30482">
    <property type="entry name" value="HIGH-AFFINITY BRANCHED-CHAIN AMINO ACID TRANSPORT SYSTEM PERMEASE"/>
    <property type="match status" value="1"/>
</dbReference>
<comment type="caution">
    <text evidence="8">The sequence shown here is derived from an EMBL/GenBank/DDBJ whole genome shotgun (WGS) entry which is preliminary data.</text>
</comment>
<feature type="transmembrane region" description="Helical" evidence="7">
    <location>
        <begin position="303"/>
        <end position="325"/>
    </location>
</feature>
<keyword evidence="4 7" id="KW-1133">Transmembrane helix</keyword>
<feature type="transmembrane region" description="Helical" evidence="7">
    <location>
        <begin position="171"/>
        <end position="194"/>
    </location>
</feature>
<name>A0A938YEG5_9ACTN</name>
<evidence type="ECO:0000256" key="2">
    <source>
        <dbReference type="ARBA" id="ARBA00022475"/>
    </source>
</evidence>
<dbReference type="RefSeq" id="WP_205259653.1">
    <property type="nucleotide sequence ID" value="NZ_JAERWK010000007.1"/>
</dbReference>
<dbReference type="InterPro" id="IPR001851">
    <property type="entry name" value="ABC_transp_permease"/>
</dbReference>
<comment type="subcellular location">
    <subcellularLocation>
        <location evidence="1">Cell membrane</location>
        <topology evidence="1">Multi-pass membrane protein</topology>
    </subcellularLocation>
</comment>
<evidence type="ECO:0000256" key="6">
    <source>
        <dbReference type="SAM" id="MobiDB-lite"/>
    </source>
</evidence>
<evidence type="ECO:0000256" key="7">
    <source>
        <dbReference type="SAM" id="Phobius"/>
    </source>
</evidence>
<feature type="transmembrane region" description="Helical" evidence="7">
    <location>
        <begin position="229"/>
        <end position="254"/>
    </location>
</feature>
<dbReference type="GO" id="GO:0005886">
    <property type="term" value="C:plasma membrane"/>
    <property type="evidence" value="ECO:0007669"/>
    <property type="project" value="UniProtKB-SubCell"/>
</dbReference>
<dbReference type="EMBL" id="JAERWK010000007">
    <property type="protein sequence ID" value="MBM9466694.1"/>
    <property type="molecule type" value="Genomic_DNA"/>
</dbReference>
<protein>
    <submittedName>
        <fullName evidence="8">Branched-chain amino acid ABC transporter permease</fullName>
    </submittedName>
</protein>
<proteinExistence type="predicted"/>
<dbReference type="Proteomes" id="UP000663792">
    <property type="component" value="Unassembled WGS sequence"/>
</dbReference>
<dbReference type="GO" id="GO:0015658">
    <property type="term" value="F:branched-chain amino acid transmembrane transporter activity"/>
    <property type="evidence" value="ECO:0007669"/>
    <property type="project" value="InterPro"/>
</dbReference>
<keyword evidence="3 7" id="KW-0812">Transmembrane</keyword>
<keyword evidence="9" id="KW-1185">Reference proteome</keyword>
<organism evidence="8 9">
    <name type="scientific">Nakamurella leprariae</name>
    <dbReference type="NCBI Taxonomy" id="2803911"/>
    <lineage>
        <taxon>Bacteria</taxon>
        <taxon>Bacillati</taxon>
        <taxon>Actinomycetota</taxon>
        <taxon>Actinomycetes</taxon>
        <taxon>Nakamurellales</taxon>
        <taxon>Nakamurellaceae</taxon>
        <taxon>Nakamurella</taxon>
    </lineage>
</organism>
<accession>A0A938YEG5</accession>
<evidence type="ECO:0000256" key="1">
    <source>
        <dbReference type="ARBA" id="ARBA00004651"/>
    </source>
</evidence>
<evidence type="ECO:0000313" key="8">
    <source>
        <dbReference type="EMBL" id="MBM9466694.1"/>
    </source>
</evidence>
<feature type="transmembrane region" description="Helical" evidence="7">
    <location>
        <begin position="133"/>
        <end position="151"/>
    </location>
</feature>
<feature type="transmembrane region" description="Helical" evidence="7">
    <location>
        <begin position="108"/>
        <end position="128"/>
    </location>
</feature>
<feature type="transmembrane region" description="Helical" evidence="7">
    <location>
        <begin position="266"/>
        <end position="291"/>
    </location>
</feature>
<reference evidence="8" key="1">
    <citation type="submission" date="2021-01" db="EMBL/GenBank/DDBJ databases">
        <title>YIM 132084 draft genome.</title>
        <authorList>
            <person name="An D."/>
        </authorList>
    </citation>
    <scope>NUCLEOTIDE SEQUENCE</scope>
    <source>
        <strain evidence="8">YIM 132084</strain>
    </source>
</reference>
<dbReference type="AlphaFoldDB" id="A0A938YEG5"/>